<protein>
    <recommendedName>
        <fullName evidence="4">Flagellar hook protein FlgE</fullName>
    </recommendedName>
</protein>
<dbReference type="Proteomes" id="UP000198752">
    <property type="component" value="Unassembled WGS sequence"/>
</dbReference>
<evidence type="ECO:0000259" key="7">
    <source>
        <dbReference type="Pfam" id="PF22692"/>
    </source>
</evidence>
<dbReference type="InterPro" id="IPR053967">
    <property type="entry name" value="LlgE_F_G-like_D1"/>
</dbReference>
<keyword evidence="8" id="KW-0969">Cilium</keyword>
<dbReference type="Pfam" id="PF22692">
    <property type="entry name" value="LlgE_F_G_D1"/>
    <property type="match status" value="1"/>
</dbReference>
<dbReference type="InterPro" id="IPR010930">
    <property type="entry name" value="Flg_bb/hook_C_dom"/>
</dbReference>
<feature type="domain" description="Flagellar hook protein FlgE/F/G-like D1" evidence="7">
    <location>
        <begin position="102"/>
        <end position="167"/>
    </location>
</feature>
<sequence length="279" mass="29822">MTEAVKQKEEIIMLLRSLGSGVSGLKNFQTSLDVIGNNISNVSTTGYKKARINFEDLFNNNIQGSSTNKNAVQVGLGAQTGSIDNIVTNGVVNPTGNPYDVAINGEGYFQVTDGTNTYYTRAGDLKLNTAGTRLVTSQGMQITMVNENTTYDLTDCSAFTINGQGEIIGTLNNAIDNGDGTTTSSVNLGRIEVFTFPNPAGLEKIGNSLFQPSQASGNYRVDPTTNGQGKIVQNALEGSNVDLTDEMTALIEAQRAYQANARTVTTADQILQELVQLKR</sequence>
<dbReference type="EMBL" id="FOOY01000003">
    <property type="protein sequence ID" value="SFG01685.1"/>
    <property type="molecule type" value="Genomic_DNA"/>
</dbReference>
<evidence type="ECO:0000313" key="8">
    <source>
        <dbReference type="EMBL" id="SFG01685.1"/>
    </source>
</evidence>
<keyword evidence="9" id="KW-1185">Reference proteome</keyword>
<evidence type="ECO:0000256" key="2">
    <source>
        <dbReference type="ARBA" id="ARBA00009677"/>
    </source>
</evidence>
<dbReference type="STRING" id="269670.SAMN02982927_00419"/>
<dbReference type="Pfam" id="PF06429">
    <property type="entry name" value="Flg_bbr_C"/>
    <property type="match status" value="1"/>
</dbReference>
<dbReference type="InterPro" id="IPR019776">
    <property type="entry name" value="Flagellar_basal_body_rod_CS"/>
</dbReference>
<dbReference type="InterPro" id="IPR020013">
    <property type="entry name" value="Flagellar_FlgE/F/G"/>
</dbReference>
<name>A0A1I2NCM9_9BACL</name>
<dbReference type="InterPro" id="IPR001444">
    <property type="entry name" value="Flag_bb_rod_N"/>
</dbReference>
<dbReference type="GO" id="GO:0009424">
    <property type="term" value="C:bacterial-type flagellum hook"/>
    <property type="evidence" value="ECO:0007669"/>
    <property type="project" value="TreeGrafter"/>
</dbReference>
<feature type="domain" description="Flagellar basal-body/hook protein C-terminal" evidence="6">
    <location>
        <begin position="233"/>
        <end position="277"/>
    </location>
</feature>
<dbReference type="GO" id="GO:0005829">
    <property type="term" value="C:cytosol"/>
    <property type="evidence" value="ECO:0007669"/>
    <property type="project" value="TreeGrafter"/>
</dbReference>
<evidence type="ECO:0000313" key="9">
    <source>
        <dbReference type="Proteomes" id="UP000198752"/>
    </source>
</evidence>
<gene>
    <name evidence="8" type="ORF">SAMN02982927_00419</name>
</gene>
<dbReference type="PANTHER" id="PTHR30435">
    <property type="entry name" value="FLAGELLAR PROTEIN"/>
    <property type="match status" value="1"/>
</dbReference>
<evidence type="ECO:0000256" key="1">
    <source>
        <dbReference type="ARBA" id="ARBA00004117"/>
    </source>
</evidence>
<comment type="subcellular location">
    <subcellularLocation>
        <location evidence="1 4">Bacterial flagellum basal body</location>
    </subcellularLocation>
</comment>
<organism evidence="8 9">
    <name type="scientific">Sporolactobacillus nakayamae</name>
    <dbReference type="NCBI Taxonomy" id="269670"/>
    <lineage>
        <taxon>Bacteria</taxon>
        <taxon>Bacillati</taxon>
        <taxon>Bacillota</taxon>
        <taxon>Bacilli</taxon>
        <taxon>Bacillales</taxon>
        <taxon>Sporolactobacillaceae</taxon>
        <taxon>Sporolactobacillus</taxon>
    </lineage>
</organism>
<dbReference type="GO" id="GO:0009425">
    <property type="term" value="C:bacterial-type flagellum basal body"/>
    <property type="evidence" value="ECO:0007669"/>
    <property type="project" value="UniProtKB-SubCell"/>
</dbReference>
<reference evidence="9" key="1">
    <citation type="submission" date="2016-10" db="EMBL/GenBank/DDBJ databases">
        <authorList>
            <person name="Varghese N."/>
            <person name="Submissions S."/>
        </authorList>
    </citation>
    <scope>NUCLEOTIDE SEQUENCE [LARGE SCALE GENOMIC DNA]</scope>
    <source>
        <strain evidence="9">ATCC 700379</strain>
    </source>
</reference>
<dbReference type="SUPFAM" id="SSF117143">
    <property type="entry name" value="Flagellar hook protein flgE"/>
    <property type="match status" value="1"/>
</dbReference>
<comment type="function">
    <text evidence="4">A flexible structure which links the flagellar filament to the drive apparatus in the basal body.</text>
</comment>
<keyword evidence="8" id="KW-0966">Cell projection</keyword>
<accession>A0A1I2NCM9</accession>
<dbReference type="GO" id="GO:0071978">
    <property type="term" value="P:bacterial-type flagellum-dependent swarming motility"/>
    <property type="evidence" value="ECO:0007669"/>
    <property type="project" value="TreeGrafter"/>
</dbReference>
<dbReference type="NCBIfam" id="TIGR03506">
    <property type="entry name" value="FlgEFG_subfam"/>
    <property type="match status" value="2"/>
</dbReference>
<dbReference type="InterPro" id="IPR037925">
    <property type="entry name" value="FlgE/F/G-like"/>
</dbReference>
<dbReference type="Pfam" id="PF00460">
    <property type="entry name" value="Flg_bb_rod"/>
    <property type="match status" value="1"/>
</dbReference>
<evidence type="ECO:0000256" key="3">
    <source>
        <dbReference type="ARBA" id="ARBA00023143"/>
    </source>
</evidence>
<dbReference type="PROSITE" id="PS00588">
    <property type="entry name" value="FLAGELLA_BB_ROD"/>
    <property type="match status" value="1"/>
</dbReference>
<keyword evidence="3 4" id="KW-0975">Bacterial flagellum</keyword>
<dbReference type="PANTHER" id="PTHR30435:SF1">
    <property type="entry name" value="FLAGELLAR HOOK PROTEIN FLGE"/>
    <property type="match status" value="1"/>
</dbReference>
<dbReference type="AlphaFoldDB" id="A0A1I2NCM9"/>
<comment type="similarity">
    <text evidence="2 4">Belongs to the flagella basal body rod proteins family.</text>
</comment>
<evidence type="ECO:0000259" key="5">
    <source>
        <dbReference type="Pfam" id="PF00460"/>
    </source>
</evidence>
<proteinExistence type="inferred from homology"/>
<feature type="domain" description="Flagellar basal body rod protein N-terminal" evidence="5">
    <location>
        <begin position="20"/>
        <end position="48"/>
    </location>
</feature>
<evidence type="ECO:0000256" key="4">
    <source>
        <dbReference type="RuleBase" id="RU362116"/>
    </source>
</evidence>
<keyword evidence="8" id="KW-0282">Flagellum</keyword>
<evidence type="ECO:0000259" key="6">
    <source>
        <dbReference type="Pfam" id="PF06429"/>
    </source>
</evidence>